<sequence length="68" mass="7701">MVVNTQKLKGKIVEKNTTQENVAKLCGMDRTTFYRKMKKGGDDFTIGEIHSMVSGIPLTKDEAMEIFF</sequence>
<organism evidence="1 2">
    <name type="scientific">Faecalicatena contorta</name>
    <dbReference type="NCBI Taxonomy" id="39482"/>
    <lineage>
        <taxon>Bacteria</taxon>
        <taxon>Bacillati</taxon>
        <taxon>Bacillota</taxon>
        <taxon>Clostridia</taxon>
        <taxon>Lachnospirales</taxon>
        <taxon>Lachnospiraceae</taxon>
        <taxon>Faecalicatena</taxon>
    </lineage>
</organism>
<reference evidence="1 2" key="1">
    <citation type="submission" date="2015-09" db="EMBL/GenBank/DDBJ databases">
        <authorList>
            <consortium name="Pathogen Informatics"/>
        </authorList>
    </citation>
    <scope>NUCLEOTIDE SEQUENCE [LARGE SCALE GENOMIC DNA]</scope>
    <source>
        <strain evidence="1 2">2789STDY5834876</strain>
    </source>
</reference>
<evidence type="ECO:0000313" key="1">
    <source>
        <dbReference type="EMBL" id="CUP40640.1"/>
    </source>
</evidence>
<dbReference type="RefSeq" id="WP_055155348.1">
    <property type="nucleotide sequence ID" value="NZ_CYZU01000099.1"/>
</dbReference>
<dbReference type="STRING" id="39482.ERS852491_05074"/>
<evidence type="ECO:0000313" key="2">
    <source>
        <dbReference type="Proteomes" id="UP000095544"/>
    </source>
</evidence>
<evidence type="ECO:0008006" key="3">
    <source>
        <dbReference type="Google" id="ProtNLM"/>
    </source>
</evidence>
<dbReference type="Proteomes" id="UP000095544">
    <property type="component" value="Unassembled WGS sequence"/>
</dbReference>
<accession>A0A174N2S3</accession>
<dbReference type="EMBL" id="CYZU01000099">
    <property type="protein sequence ID" value="CUP40640.1"/>
    <property type="molecule type" value="Genomic_DNA"/>
</dbReference>
<name>A0A174N2S3_9FIRM</name>
<proteinExistence type="predicted"/>
<protein>
    <recommendedName>
        <fullName evidence="3">Phage repressor protein</fullName>
    </recommendedName>
</protein>
<dbReference type="AlphaFoldDB" id="A0A174N2S3"/>
<gene>
    <name evidence="1" type="ORF">ERS852491_05074</name>
</gene>
<dbReference type="OrthoDB" id="2224275at2"/>
<dbReference type="Gene3D" id="1.10.10.60">
    <property type="entry name" value="Homeodomain-like"/>
    <property type="match status" value="1"/>
</dbReference>